<evidence type="ECO:0000313" key="9">
    <source>
        <dbReference type="EMBL" id="PRM87618.1"/>
    </source>
</evidence>
<dbReference type="GO" id="GO:0046872">
    <property type="term" value="F:metal ion binding"/>
    <property type="evidence" value="ECO:0007669"/>
    <property type="project" value="UniProtKB-KW"/>
</dbReference>
<dbReference type="RefSeq" id="WP_105912546.1">
    <property type="nucleotide sequence ID" value="NZ_NXGH01000041.1"/>
</dbReference>
<dbReference type="InterPro" id="IPR050556">
    <property type="entry name" value="Type_II_TA_system_RNase"/>
</dbReference>
<dbReference type="GO" id="GO:0004518">
    <property type="term" value="F:nuclease activity"/>
    <property type="evidence" value="ECO:0007669"/>
    <property type="project" value="UniProtKB-KW"/>
</dbReference>
<dbReference type="PANTHER" id="PTHR33653">
    <property type="entry name" value="RIBONUCLEASE VAPC2"/>
    <property type="match status" value="1"/>
</dbReference>
<comment type="similarity">
    <text evidence="7">Belongs to the PINc/VapC protein family.</text>
</comment>
<name>A0A2S9SM01_9BACT</name>
<keyword evidence="5" id="KW-0378">Hydrolase</keyword>
<keyword evidence="3" id="KW-0540">Nuclease</keyword>
<keyword evidence="6" id="KW-0460">Magnesium</keyword>
<dbReference type="SUPFAM" id="SSF88723">
    <property type="entry name" value="PIN domain-like"/>
    <property type="match status" value="1"/>
</dbReference>
<gene>
    <name evidence="9" type="ORF">CJ671_09930</name>
</gene>
<dbReference type="CDD" id="cd18738">
    <property type="entry name" value="PIN_VapC4-5_FitB-like"/>
    <property type="match status" value="1"/>
</dbReference>
<evidence type="ECO:0000256" key="2">
    <source>
        <dbReference type="ARBA" id="ARBA00022649"/>
    </source>
</evidence>
<organism evidence="9 10">
    <name type="scientific">Aliarcobacter cryaerophilus</name>
    <dbReference type="NCBI Taxonomy" id="28198"/>
    <lineage>
        <taxon>Bacteria</taxon>
        <taxon>Pseudomonadati</taxon>
        <taxon>Campylobacterota</taxon>
        <taxon>Epsilonproteobacteria</taxon>
        <taxon>Campylobacterales</taxon>
        <taxon>Arcobacteraceae</taxon>
        <taxon>Aliarcobacter</taxon>
    </lineage>
</organism>
<keyword evidence="4" id="KW-0479">Metal-binding</keyword>
<dbReference type="EMBL" id="NXGH01000041">
    <property type="protein sequence ID" value="PRM87618.1"/>
    <property type="molecule type" value="Genomic_DNA"/>
</dbReference>
<dbReference type="InterPro" id="IPR029060">
    <property type="entry name" value="PIN-like_dom_sf"/>
</dbReference>
<protein>
    <submittedName>
        <fullName evidence="9">Nucleotide-binding protein</fullName>
    </submittedName>
</protein>
<dbReference type="GO" id="GO:0016787">
    <property type="term" value="F:hydrolase activity"/>
    <property type="evidence" value="ECO:0007669"/>
    <property type="project" value="UniProtKB-KW"/>
</dbReference>
<evidence type="ECO:0000259" key="8">
    <source>
        <dbReference type="SMART" id="SM00670"/>
    </source>
</evidence>
<dbReference type="SMART" id="SM00670">
    <property type="entry name" value="PINc"/>
    <property type="match status" value="1"/>
</dbReference>
<dbReference type="InterPro" id="IPR002716">
    <property type="entry name" value="PIN_dom"/>
</dbReference>
<proteinExistence type="inferred from homology"/>
<dbReference type="OrthoDB" id="5458135at2"/>
<comment type="cofactor">
    <cofactor evidence="1">
        <name>Mg(2+)</name>
        <dbReference type="ChEBI" id="CHEBI:18420"/>
    </cofactor>
</comment>
<evidence type="ECO:0000313" key="10">
    <source>
        <dbReference type="Proteomes" id="UP000238649"/>
    </source>
</evidence>
<dbReference type="Proteomes" id="UP000238649">
    <property type="component" value="Unassembled WGS sequence"/>
</dbReference>
<keyword evidence="2" id="KW-1277">Toxin-antitoxin system</keyword>
<evidence type="ECO:0000256" key="7">
    <source>
        <dbReference type="ARBA" id="ARBA00038093"/>
    </source>
</evidence>
<reference evidence="9 10" key="1">
    <citation type="submission" date="2017-09" db="EMBL/GenBank/DDBJ databases">
        <title>Reassesment of A. cryaerophilus.</title>
        <authorList>
            <person name="Perez-Cataluna A."/>
            <person name="Collado L."/>
            <person name="Salgado O."/>
            <person name="Lefinanco V."/>
            <person name="Figueras M.J."/>
        </authorList>
    </citation>
    <scope>NUCLEOTIDE SEQUENCE [LARGE SCALE GENOMIC DNA]</scope>
    <source>
        <strain evidence="9 10">LMG 9871</strain>
    </source>
</reference>
<comment type="caution">
    <text evidence="9">The sequence shown here is derived from an EMBL/GenBank/DDBJ whole genome shotgun (WGS) entry which is preliminary data.</text>
</comment>
<dbReference type="AlphaFoldDB" id="A0A2S9SM01"/>
<sequence length="127" mass="15024">MIEKSKKYLIDSNIIIYHLNGEKMAMDFLENYFEESCISRLTFLEVLSFDFSDEDKKYVLKMLNSFEIIDTNEKIILQSLKNREYKKIKLVDNIIASTAQINNLILVTRNEKDFKNIKIDILNIFGK</sequence>
<evidence type="ECO:0000256" key="5">
    <source>
        <dbReference type="ARBA" id="ARBA00022801"/>
    </source>
</evidence>
<evidence type="ECO:0000256" key="3">
    <source>
        <dbReference type="ARBA" id="ARBA00022722"/>
    </source>
</evidence>
<dbReference type="Pfam" id="PF01850">
    <property type="entry name" value="PIN"/>
    <property type="match status" value="1"/>
</dbReference>
<dbReference type="Gene3D" id="3.40.50.1010">
    <property type="entry name" value="5'-nuclease"/>
    <property type="match status" value="1"/>
</dbReference>
<evidence type="ECO:0000256" key="4">
    <source>
        <dbReference type="ARBA" id="ARBA00022723"/>
    </source>
</evidence>
<evidence type="ECO:0000256" key="6">
    <source>
        <dbReference type="ARBA" id="ARBA00022842"/>
    </source>
</evidence>
<evidence type="ECO:0000256" key="1">
    <source>
        <dbReference type="ARBA" id="ARBA00001946"/>
    </source>
</evidence>
<feature type="domain" description="PIN" evidence="8">
    <location>
        <begin position="6"/>
        <end position="115"/>
    </location>
</feature>
<accession>A0A2S9SM01</accession>
<dbReference type="PANTHER" id="PTHR33653:SF1">
    <property type="entry name" value="RIBONUCLEASE VAPC2"/>
    <property type="match status" value="1"/>
</dbReference>